<feature type="region of interest" description="Disordered" evidence="1">
    <location>
        <begin position="1"/>
        <end position="31"/>
    </location>
</feature>
<keyword evidence="3" id="KW-1185">Reference proteome</keyword>
<gene>
    <name evidence="2" type="ORF">MOQ_002186</name>
</gene>
<accession>K2NEF7</accession>
<dbReference type="Proteomes" id="UP000007350">
    <property type="component" value="Unassembled WGS sequence"/>
</dbReference>
<comment type="caution">
    <text evidence="2">The sequence shown here is derived from an EMBL/GenBank/DDBJ whole genome shotgun (WGS) entry which is preliminary data.</text>
</comment>
<proteinExistence type="predicted"/>
<dbReference type="OrthoDB" id="263199at2759"/>
<dbReference type="AlphaFoldDB" id="K2NEF7"/>
<evidence type="ECO:0000313" key="3">
    <source>
        <dbReference type="Proteomes" id="UP000007350"/>
    </source>
</evidence>
<protein>
    <submittedName>
        <fullName evidence="2">Uncharacterized protein</fullName>
    </submittedName>
</protein>
<dbReference type="EMBL" id="AHKC01008782">
    <property type="protein sequence ID" value="EKF37620.1"/>
    <property type="molecule type" value="Genomic_DNA"/>
</dbReference>
<sequence>MAAQPREDISVAFRNSSYPTPYGDNTIPGDHPGCRYKRLGRQYAPLPINKSSLMTDLHVPGCELGRHGPVLPADINNHVQHTLLLRDSHNSNYVLDSERGGKRHFEEQRGSEQAWSPSLRRLGPITLGDVPLLPQRRAIGVYNPTMPGPELKQALEQREREAARQQAGKSHVYRPPDHHPLDLGFFYVPSDSVRLSSQEDVPAAAAIPPMDASSAPASQDLEGGKTCHAEAPAPDAPSFFSSPVFASPSIDERRIRGVYLGKRRPSIKIDDTAKRSTIGEMRRQAEVAQARLEDIRLVQLLPKQ</sequence>
<feature type="region of interest" description="Disordered" evidence="1">
    <location>
        <begin position="155"/>
        <end position="176"/>
    </location>
</feature>
<reference evidence="2 3" key="1">
    <citation type="journal article" date="2012" name="BMC Genomics">
        <title>Comparative genomic analysis of human infective Trypanosoma cruzi lineages with the bat-restricted subspecies T. cruzi marinkellei.</title>
        <authorList>
            <person name="Franzen O."/>
            <person name="Talavera-Lopez C."/>
            <person name="Ochaya S."/>
            <person name="Butler C.E."/>
            <person name="Messenger L.A."/>
            <person name="Lewis M.D."/>
            <person name="Llewellyn M.S."/>
            <person name="Marinkelle C.J."/>
            <person name="Tyler K.M."/>
            <person name="Miles M.A."/>
            <person name="Andersson B."/>
        </authorList>
    </citation>
    <scope>NUCLEOTIDE SEQUENCE [LARGE SCALE GENOMIC DNA]</scope>
    <source>
        <strain evidence="2 3">B7</strain>
    </source>
</reference>
<evidence type="ECO:0000256" key="1">
    <source>
        <dbReference type="SAM" id="MobiDB-lite"/>
    </source>
</evidence>
<evidence type="ECO:0000313" key="2">
    <source>
        <dbReference type="EMBL" id="EKF37620.1"/>
    </source>
</evidence>
<organism evidence="2 3">
    <name type="scientific">Trypanosoma cruzi marinkellei</name>
    <dbReference type="NCBI Taxonomy" id="85056"/>
    <lineage>
        <taxon>Eukaryota</taxon>
        <taxon>Discoba</taxon>
        <taxon>Euglenozoa</taxon>
        <taxon>Kinetoplastea</taxon>
        <taxon>Metakinetoplastina</taxon>
        <taxon>Trypanosomatida</taxon>
        <taxon>Trypanosomatidae</taxon>
        <taxon>Trypanosoma</taxon>
        <taxon>Schizotrypanum</taxon>
    </lineage>
</organism>
<name>K2NEF7_TRYCR</name>